<reference evidence="1" key="1">
    <citation type="submission" date="2019-08" db="EMBL/GenBank/DDBJ databases">
        <authorList>
            <person name="Kucharzyk K."/>
            <person name="Murdoch R.W."/>
            <person name="Higgins S."/>
            <person name="Loffler F."/>
        </authorList>
    </citation>
    <scope>NUCLEOTIDE SEQUENCE</scope>
</reference>
<sequence length="215" mass="21734">MEGQVGTKRRHVDAESAKAGVGGGQLVQVFPQGTGQLINGLLVGVGAAVQHVISNPGVAVLVLTLIGPSGNNAVAEGAAGGLVELLKHVFGNVNQMHGNLAGQLCDGGVANAHAVEGGVEGLVPQAVHGAAGGNLKNLEVLRRFAHSVDNQPVSGRGDGRGRVNVQLFAHQIVQCLDVGVRAGDLMAVFNGIQADQAQVFEALVLKALLHGIGLG</sequence>
<accession>A0A645BET9</accession>
<comment type="caution">
    <text evidence="1">The sequence shown here is derived from an EMBL/GenBank/DDBJ whole genome shotgun (WGS) entry which is preliminary data.</text>
</comment>
<evidence type="ECO:0000313" key="1">
    <source>
        <dbReference type="EMBL" id="MPM63626.1"/>
    </source>
</evidence>
<organism evidence="1">
    <name type="scientific">bioreactor metagenome</name>
    <dbReference type="NCBI Taxonomy" id="1076179"/>
    <lineage>
        <taxon>unclassified sequences</taxon>
        <taxon>metagenomes</taxon>
        <taxon>ecological metagenomes</taxon>
    </lineage>
</organism>
<dbReference type="EMBL" id="VSSQ01019523">
    <property type="protein sequence ID" value="MPM63626.1"/>
    <property type="molecule type" value="Genomic_DNA"/>
</dbReference>
<name>A0A645BET9_9ZZZZ</name>
<proteinExistence type="predicted"/>
<dbReference type="AlphaFoldDB" id="A0A645BET9"/>
<gene>
    <name evidence="1" type="ORF">SDC9_110507</name>
</gene>
<protein>
    <submittedName>
        <fullName evidence="1">Uncharacterized protein</fullName>
    </submittedName>
</protein>